<comment type="caution">
    <text evidence="1">The sequence shown here is derived from an EMBL/GenBank/DDBJ whole genome shotgun (WGS) entry which is preliminary data.</text>
</comment>
<reference evidence="1" key="2">
    <citation type="journal article" date="2022" name="Microbiol. Resour. Announc.">
        <title>Metagenome Sequencing to Explore Phylogenomics of Terrestrial Cyanobacteria.</title>
        <authorList>
            <person name="Ward R.D."/>
            <person name="Stajich J.E."/>
            <person name="Johansen J.R."/>
            <person name="Huntemann M."/>
            <person name="Clum A."/>
            <person name="Foster B."/>
            <person name="Foster B."/>
            <person name="Roux S."/>
            <person name="Palaniappan K."/>
            <person name="Varghese N."/>
            <person name="Mukherjee S."/>
            <person name="Reddy T.B.K."/>
            <person name="Daum C."/>
            <person name="Copeland A."/>
            <person name="Chen I.A."/>
            <person name="Ivanova N.N."/>
            <person name="Kyrpides N.C."/>
            <person name="Shapiro N."/>
            <person name="Eloe-Fadrosh E.A."/>
            <person name="Pietrasiak N."/>
        </authorList>
    </citation>
    <scope>NUCLEOTIDE SEQUENCE</scope>
    <source>
        <strain evidence="1">GSE-NOS-MK-12-04C</strain>
    </source>
</reference>
<accession>A0A951QL89</accession>
<dbReference type="AlphaFoldDB" id="A0A951QL89"/>
<reference evidence="1" key="1">
    <citation type="submission" date="2021-05" db="EMBL/GenBank/DDBJ databases">
        <authorList>
            <person name="Pietrasiak N."/>
            <person name="Ward R."/>
            <person name="Stajich J.E."/>
            <person name="Kurbessoian T."/>
        </authorList>
    </citation>
    <scope>NUCLEOTIDE SEQUENCE</scope>
    <source>
        <strain evidence="1">GSE-NOS-MK-12-04C</strain>
    </source>
</reference>
<protein>
    <submittedName>
        <fullName evidence="1">AAA-like domain-containing protein</fullName>
    </submittedName>
</protein>
<dbReference type="EMBL" id="JAHHGZ010000009">
    <property type="protein sequence ID" value="MBW4667758.1"/>
    <property type="molecule type" value="Genomic_DNA"/>
</dbReference>
<name>A0A951QL89_9CYAN</name>
<sequence length="41" mass="4694">MAKGNLTLQQFLKVAPTDEGLFGDFLYHYLLLLEDYDTNSV</sequence>
<proteinExistence type="predicted"/>
<evidence type="ECO:0000313" key="2">
    <source>
        <dbReference type="Proteomes" id="UP000729701"/>
    </source>
</evidence>
<gene>
    <name evidence="1" type="ORF">KME60_10040</name>
</gene>
<dbReference type="Proteomes" id="UP000729701">
    <property type="component" value="Unassembled WGS sequence"/>
</dbReference>
<evidence type="ECO:0000313" key="1">
    <source>
        <dbReference type="EMBL" id="MBW4667758.1"/>
    </source>
</evidence>
<organism evidence="1 2">
    <name type="scientific">Cyanomargarita calcarea GSE-NOS-MK-12-04C</name>
    <dbReference type="NCBI Taxonomy" id="2839659"/>
    <lineage>
        <taxon>Bacteria</taxon>
        <taxon>Bacillati</taxon>
        <taxon>Cyanobacteriota</taxon>
        <taxon>Cyanophyceae</taxon>
        <taxon>Nostocales</taxon>
        <taxon>Cyanomargaritaceae</taxon>
        <taxon>Cyanomargarita</taxon>
    </lineage>
</organism>